<dbReference type="InterPro" id="IPR039564">
    <property type="entry name" value="Peptidase_C39-like"/>
</dbReference>
<name>A0A1H0C8F2_9ACTN</name>
<organism evidence="2 3">
    <name type="scientific">Actinacidiphila guanduensis</name>
    <dbReference type="NCBI Taxonomy" id="310781"/>
    <lineage>
        <taxon>Bacteria</taxon>
        <taxon>Bacillati</taxon>
        <taxon>Actinomycetota</taxon>
        <taxon>Actinomycetes</taxon>
        <taxon>Kitasatosporales</taxon>
        <taxon>Streptomycetaceae</taxon>
        <taxon>Actinacidiphila</taxon>
    </lineage>
</organism>
<sequence length="207" mass="21932">MPEPTPTYTQFASPDLIEAIVYGGHDAGDDPNWPGSGAPDQAEYATWCRHMCGVACLATALHHLDGRTPALFDLLAGCRKHGAYTVDADGEIHGLIYDPFAAYVRAELGLDATVHRHLPVAGLLAELDRGSLVMASVHKEIRRPDGPAPGRGGGHLVLATAHDGGDILFRNPSGHTPAARTARLPAGRFADFYAERGIALRRAAVTG</sequence>
<reference evidence="2 3" key="1">
    <citation type="submission" date="2016-10" db="EMBL/GenBank/DDBJ databases">
        <authorList>
            <person name="de Groot N.N."/>
        </authorList>
    </citation>
    <scope>NUCLEOTIDE SEQUENCE [LARGE SCALE GENOMIC DNA]</scope>
    <source>
        <strain evidence="2 3">CGMCC 4.2022</strain>
    </source>
</reference>
<protein>
    <submittedName>
        <fullName evidence="2">Peptidase_C39 like family protein</fullName>
    </submittedName>
</protein>
<accession>A0A1H0C8F2</accession>
<evidence type="ECO:0000259" key="1">
    <source>
        <dbReference type="Pfam" id="PF13529"/>
    </source>
</evidence>
<dbReference type="Proteomes" id="UP000199341">
    <property type="component" value="Unassembled WGS sequence"/>
</dbReference>
<dbReference type="EMBL" id="FNIE01000004">
    <property type="protein sequence ID" value="SDN54184.1"/>
    <property type="molecule type" value="Genomic_DNA"/>
</dbReference>
<feature type="domain" description="Peptidase C39-like" evidence="1">
    <location>
        <begin position="48"/>
        <end position="170"/>
    </location>
</feature>
<evidence type="ECO:0000313" key="2">
    <source>
        <dbReference type="EMBL" id="SDN54184.1"/>
    </source>
</evidence>
<gene>
    <name evidence="2" type="ORF">SAMN05216259_104461</name>
</gene>
<dbReference type="STRING" id="310781.SAMN05216259_104461"/>
<proteinExistence type="predicted"/>
<evidence type="ECO:0000313" key="3">
    <source>
        <dbReference type="Proteomes" id="UP000199341"/>
    </source>
</evidence>
<dbReference type="RefSeq" id="WP_093784208.1">
    <property type="nucleotide sequence ID" value="NZ_FNIE01000004.1"/>
</dbReference>
<keyword evidence="3" id="KW-1185">Reference proteome</keyword>
<dbReference type="Pfam" id="PF13529">
    <property type="entry name" value="Peptidase_C39_2"/>
    <property type="match status" value="1"/>
</dbReference>
<dbReference type="AlphaFoldDB" id="A0A1H0C8F2"/>